<dbReference type="Proteomes" id="UP000824120">
    <property type="component" value="Chromosome 5"/>
</dbReference>
<feature type="domain" description="F-box/LRR-repeat protein 15/At3g58940/PEG3-like LRR" evidence="1">
    <location>
        <begin position="85"/>
        <end position="239"/>
    </location>
</feature>
<evidence type="ECO:0000313" key="2">
    <source>
        <dbReference type="EMBL" id="KAG5605663.1"/>
    </source>
</evidence>
<sequence length="329" mass="38383">MVNMTNRGKEVIIEENEIDKISNFPTHILDEIFKDMEFFKELSVTTRLVEYGFSSMIDNILLRHIELIVKFYLDLSTIYSNDKDVDYWLLRVTSKCVKELTLKNHKCKCYTLPFCIFDCSTLTYLDVTNFMVKFPPSPRALFPNLLQLTLKFIIFFPNKVNYVLNTPLLSSLTFIACNGVHFLTISAPRIQFLTIRDSYDIRTSFFENLSNIRGLLMVLQVREESKTYEEERFITWPRLLYLCCNLQDLNIDDVAHYLKDPNCVDKQFEKLDFCGTKKLILAYSPSLSRMIVEPSDELDVAKVLVLYEQLRMPLKASPKVKVIVAIHGQ</sequence>
<reference evidence="2 3" key="1">
    <citation type="submission" date="2020-09" db="EMBL/GenBank/DDBJ databases">
        <title>De no assembly of potato wild relative species, Solanum commersonii.</title>
        <authorList>
            <person name="Cho K."/>
        </authorList>
    </citation>
    <scope>NUCLEOTIDE SEQUENCE [LARGE SCALE GENOMIC DNA]</scope>
    <source>
        <strain evidence="2">LZ3.2</strain>
        <tissue evidence="2">Leaf</tissue>
    </source>
</reference>
<dbReference type="AlphaFoldDB" id="A0A9J5Z163"/>
<gene>
    <name evidence="2" type="ORF">H5410_027155</name>
</gene>
<keyword evidence="3" id="KW-1185">Reference proteome</keyword>
<organism evidence="2 3">
    <name type="scientific">Solanum commersonii</name>
    <name type="common">Commerson's wild potato</name>
    <name type="synonym">Commerson's nightshade</name>
    <dbReference type="NCBI Taxonomy" id="4109"/>
    <lineage>
        <taxon>Eukaryota</taxon>
        <taxon>Viridiplantae</taxon>
        <taxon>Streptophyta</taxon>
        <taxon>Embryophyta</taxon>
        <taxon>Tracheophyta</taxon>
        <taxon>Spermatophyta</taxon>
        <taxon>Magnoliopsida</taxon>
        <taxon>eudicotyledons</taxon>
        <taxon>Gunneridae</taxon>
        <taxon>Pentapetalae</taxon>
        <taxon>asterids</taxon>
        <taxon>lamiids</taxon>
        <taxon>Solanales</taxon>
        <taxon>Solanaceae</taxon>
        <taxon>Solanoideae</taxon>
        <taxon>Solaneae</taxon>
        <taxon>Solanum</taxon>
    </lineage>
</organism>
<evidence type="ECO:0000313" key="3">
    <source>
        <dbReference type="Proteomes" id="UP000824120"/>
    </source>
</evidence>
<dbReference type="EMBL" id="JACXVP010000005">
    <property type="protein sequence ID" value="KAG5605663.1"/>
    <property type="molecule type" value="Genomic_DNA"/>
</dbReference>
<dbReference type="Pfam" id="PF24758">
    <property type="entry name" value="LRR_At5g56370"/>
    <property type="match status" value="1"/>
</dbReference>
<protein>
    <recommendedName>
        <fullName evidence="1">F-box/LRR-repeat protein 15/At3g58940/PEG3-like LRR domain-containing protein</fullName>
    </recommendedName>
</protein>
<comment type="caution">
    <text evidence="2">The sequence shown here is derived from an EMBL/GenBank/DDBJ whole genome shotgun (WGS) entry which is preliminary data.</text>
</comment>
<name>A0A9J5Z163_SOLCO</name>
<dbReference type="SUPFAM" id="SSF52047">
    <property type="entry name" value="RNI-like"/>
    <property type="match status" value="1"/>
</dbReference>
<evidence type="ECO:0000259" key="1">
    <source>
        <dbReference type="Pfam" id="PF24758"/>
    </source>
</evidence>
<proteinExistence type="predicted"/>
<accession>A0A9J5Z163</accession>
<dbReference type="InterPro" id="IPR055411">
    <property type="entry name" value="LRR_FXL15/At3g58940/PEG3-like"/>
</dbReference>
<feature type="non-terminal residue" evidence="2">
    <location>
        <position position="1"/>
    </location>
</feature>